<reference evidence="2" key="4">
    <citation type="submission" date="2019-03" db="UniProtKB">
        <authorList>
            <consortium name="EnsemblPlants"/>
        </authorList>
    </citation>
    <scope>IDENTIFICATION</scope>
</reference>
<feature type="compositionally biased region" description="Low complexity" evidence="1">
    <location>
        <begin position="538"/>
        <end position="551"/>
    </location>
</feature>
<feature type="compositionally biased region" description="Basic and acidic residues" evidence="1">
    <location>
        <begin position="526"/>
        <end position="536"/>
    </location>
</feature>
<reference evidence="3" key="2">
    <citation type="journal article" date="2017" name="Nat. Plants">
        <title>The Aegilops tauschii genome reveals multiple impacts of transposons.</title>
        <authorList>
            <person name="Zhao G."/>
            <person name="Zou C."/>
            <person name="Li K."/>
            <person name="Wang K."/>
            <person name="Li T."/>
            <person name="Gao L."/>
            <person name="Zhang X."/>
            <person name="Wang H."/>
            <person name="Yang Z."/>
            <person name="Liu X."/>
            <person name="Jiang W."/>
            <person name="Mao L."/>
            <person name="Kong X."/>
            <person name="Jiao Y."/>
            <person name="Jia J."/>
        </authorList>
    </citation>
    <scope>NUCLEOTIDE SEQUENCE [LARGE SCALE GENOMIC DNA]</scope>
    <source>
        <strain evidence="3">cv. AL8/78</strain>
    </source>
</reference>
<dbReference type="AlphaFoldDB" id="A0A453F8L6"/>
<feature type="compositionally biased region" description="Polar residues" evidence="1">
    <location>
        <begin position="15"/>
        <end position="29"/>
    </location>
</feature>
<feature type="compositionally biased region" description="Basic residues" evidence="1">
    <location>
        <begin position="99"/>
        <end position="110"/>
    </location>
</feature>
<evidence type="ECO:0000313" key="2">
    <source>
        <dbReference type="EnsemblPlants" id="AET3Gv20608700.2"/>
    </source>
</evidence>
<evidence type="ECO:0000313" key="3">
    <source>
        <dbReference type="Proteomes" id="UP000015105"/>
    </source>
</evidence>
<dbReference type="Gramene" id="AET3Gv20608700.2">
    <property type="protein sequence ID" value="AET3Gv20608700.2"/>
    <property type="gene ID" value="AET3Gv20608700"/>
</dbReference>
<proteinExistence type="predicted"/>
<accession>A0A453F8L6</accession>
<sequence length="718" mass="77488">LPTWAILVEFRQAKNTAPSDEASSTQSSRPSRRLQEAGAQLPQVHHLHGLRIRSLDLAVRDGVLLPDLRPATRVLRPLDADPEQRQRGGSGRGDVRPPGLRRRPARRQPPHRGEVLPPRGGGGDVRRLHRRVGPRARLLRAVEGGARGAVQAVVGLERRRWSAGEPAWPHRGGGEGRRRGGRGPGAAPPGRRRPLRHGHADVDVVQGGDGWSAWSRHPLHRVRSAELVFAPGLAASVPCQSSSSTPAPPATDSTRVPLLRIGTSSGQPIGGENTAPDTSVQAAEPRLLFPLGRGISSSSETEPVIAASSKGTARWIAEIHSPVSNAGSLATAPGTAPRRVLRPSRLLLLPVLMPLMRTAEAAMVTILNVVAVRFLPTVMQDRLAAAMAADRRDYNARDDRCCGNERQPSRRDRIFRNIPWATEERDNEDWLDSRHDGRHAPRPDDLGGRRRCGAESSISDARRIDWTRVQRLPDGAVIPASGRRSRNRSPDHSARTMQIPTLETLRTGQRGHSPPPSPRTTSCDIIELRPSPHSDWDAAPTSPTASAQSPRAPSPCSEPEPVTPVFVPAVGNVVAPPCSPLFVVCPPPLLAAPRSPSPRPRPPTKRRKTLAGVVGFDLGRRSPRLHAKNRSMPVAKLAERLLCLRMGIVGDGEEVTEEAIGRFVAMFKGQLSDLAIAGLRTLFKLDCDLATAVEDALLQHGGEGGSGMPTPTREVATV</sequence>
<evidence type="ECO:0000256" key="1">
    <source>
        <dbReference type="SAM" id="MobiDB-lite"/>
    </source>
</evidence>
<dbReference type="EnsemblPlants" id="AET3Gv20608700.2">
    <property type="protein sequence ID" value="AET3Gv20608700.2"/>
    <property type="gene ID" value="AET3Gv20608700"/>
</dbReference>
<reference evidence="2" key="3">
    <citation type="journal article" date="2017" name="Nature">
        <title>Genome sequence of the progenitor of the wheat D genome Aegilops tauschii.</title>
        <authorList>
            <person name="Luo M.C."/>
            <person name="Gu Y.Q."/>
            <person name="Puiu D."/>
            <person name="Wang H."/>
            <person name="Twardziok S.O."/>
            <person name="Deal K.R."/>
            <person name="Huo N."/>
            <person name="Zhu T."/>
            <person name="Wang L."/>
            <person name="Wang Y."/>
            <person name="McGuire P.E."/>
            <person name="Liu S."/>
            <person name="Long H."/>
            <person name="Ramasamy R.K."/>
            <person name="Rodriguez J.C."/>
            <person name="Van S.L."/>
            <person name="Yuan L."/>
            <person name="Wang Z."/>
            <person name="Xia Z."/>
            <person name="Xiao L."/>
            <person name="Anderson O.D."/>
            <person name="Ouyang S."/>
            <person name="Liang Y."/>
            <person name="Zimin A.V."/>
            <person name="Pertea G."/>
            <person name="Qi P."/>
            <person name="Bennetzen J.L."/>
            <person name="Dai X."/>
            <person name="Dawson M.W."/>
            <person name="Muller H.G."/>
            <person name="Kugler K."/>
            <person name="Rivarola-Duarte L."/>
            <person name="Spannagl M."/>
            <person name="Mayer K.F.X."/>
            <person name="Lu F.H."/>
            <person name="Bevan M.W."/>
            <person name="Leroy P."/>
            <person name="Li P."/>
            <person name="You F.M."/>
            <person name="Sun Q."/>
            <person name="Liu Z."/>
            <person name="Lyons E."/>
            <person name="Wicker T."/>
            <person name="Salzberg S.L."/>
            <person name="Devos K.M."/>
            <person name="Dvorak J."/>
        </authorList>
    </citation>
    <scope>NUCLEOTIDE SEQUENCE [LARGE SCALE GENOMIC DNA]</scope>
    <source>
        <strain evidence="2">cv. AL8/78</strain>
    </source>
</reference>
<feature type="region of interest" description="Disordered" evidence="1">
    <location>
        <begin position="75"/>
        <end position="131"/>
    </location>
</feature>
<reference evidence="2" key="5">
    <citation type="journal article" date="2021" name="G3 (Bethesda)">
        <title>Aegilops tauschii genome assembly Aet v5.0 features greater sequence contiguity and improved annotation.</title>
        <authorList>
            <person name="Wang L."/>
            <person name="Zhu T."/>
            <person name="Rodriguez J.C."/>
            <person name="Deal K.R."/>
            <person name="Dubcovsky J."/>
            <person name="McGuire P.E."/>
            <person name="Lux T."/>
            <person name="Spannagl M."/>
            <person name="Mayer K.F.X."/>
            <person name="Baldrich P."/>
            <person name="Meyers B.C."/>
            <person name="Huo N."/>
            <person name="Gu Y.Q."/>
            <person name="Zhou H."/>
            <person name="Devos K.M."/>
            <person name="Bennetzen J.L."/>
            <person name="Unver T."/>
            <person name="Budak H."/>
            <person name="Gulick P.J."/>
            <person name="Galiba G."/>
            <person name="Kalapos B."/>
            <person name="Nelson D.R."/>
            <person name="Li P."/>
            <person name="You F.M."/>
            <person name="Luo M.C."/>
            <person name="Dvorak J."/>
        </authorList>
    </citation>
    <scope>NUCLEOTIDE SEQUENCE [LARGE SCALE GENOMIC DNA]</scope>
    <source>
        <strain evidence="2">cv. AL8/78</strain>
    </source>
</reference>
<name>A0A453F8L6_AEGTS</name>
<feature type="compositionally biased region" description="Basic and acidic residues" evidence="1">
    <location>
        <begin position="76"/>
        <end position="86"/>
    </location>
</feature>
<reference evidence="3" key="1">
    <citation type="journal article" date="2014" name="Science">
        <title>Ancient hybridizations among the ancestral genomes of bread wheat.</title>
        <authorList>
            <consortium name="International Wheat Genome Sequencing Consortium,"/>
            <person name="Marcussen T."/>
            <person name="Sandve S.R."/>
            <person name="Heier L."/>
            <person name="Spannagl M."/>
            <person name="Pfeifer M."/>
            <person name="Jakobsen K.S."/>
            <person name="Wulff B.B."/>
            <person name="Steuernagel B."/>
            <person name="Mayer K.F."/>
            <person name="Olsen O.A."/>
        </authorList>
    </citation>
    <scope>NUCLEOTIDE SEQUENCE [LARGE SCALE GENOMIC DNA]</scope>
    <source>
        <strain evidence="3">cv. AL8/78</strain>
    </source>
</reference>
<dbReference type="Proteomes" id="UP000015105">
    <property type="component" value="Chromosome 3D"/>
</dbReference>
<organism evidence="2 3">
    <name type="scientific">Aegilops tauschii subsp. strangulata</name>
    <name type="common">Goatgrass</name>
    <dbReference type="NCBI Taxonomy" id="200361"/>
    <lineage>
        <taxon>Eukaryota</taxon>
        <taxon>Viridiplantae</taxon>
        <taxon>Streptophyta</taxon>
        <taxon>Embryophyta</taxon>
        <taxon>Tracheophyta</taxon>
        <taxon>Spermatophyta</taxon>
        <taxon>Magnoliopsida</taxon>
        <taxon>Liliopsida</taxon>
        <taxon>Poales</taxon>
        <taxon>Poaceae</taxon>
        <taxon>BOP clade</taxon>
        <taxon>Pooideae</taxon>
        <taxon>Triticodae</taxon>
        <taxon>Triticeae</taxon>
        <taxon>Triticinae</taxon>
        <taxon>Aegilops</taxon>
    </lineage>
</organism>
<keyword evidence="3" id="KW-1185">Reference proteome</keyword>
<feature type="region of interest" description="Disordered" evidence="1">
    <location>
        <begin position="426"/>
        <end position="454"/>
    </location>
</feature>
<feature type="region of interest" description="Disordered" evidence="1">
    <location>
        <begin position="161"/>
        <end position="198"/>
    </location>
</feature>
<feature type="compositionally biased region" description="Basic and acidic residues" evidence="1">
    <location>
        <begin position="431"/>
        <end position="448"/>
    </location>
</feature>
<feature type="compositionally biased region" description="Polar residues" evidence="1">
    <location>
        <begin position="495"/>
        <end position="507"/>
    </location>
</feature>
<feature type="region of interest" description="Disordered" evidence="1">
    <location>
        <begin position="15"/>
        <end position="40"/>
    </location>
</feature>
<protein>
    <submittedName>
        <fullName evidence="2">Uncharacterized protein</fullName>
    </submittedName>
</protein>
<feature type="region of interest" description="Disordered" evidence="1">
    <location>
        <begin position="475"/>
        <end position="559"/>
    </location>
</feature>